<dbReference type="SUPFAM" id="SSF50129">
    <property type="entry name" value="GroES-like"/>
    <property type="match status" value="1"/>
</dbReference>
<dbReference type="InterPro" id="IPR013154">
    <property type="entry name" value="ADH-like_N"/>
</dbReference>
<accession>A0ABN5ZPE2</accession>
<dbReference type="InterPro" id="IPR009081">
    <property type="entry name" value="PP-bd_ACP"/>
</dbReference>
<dbReference type="Pfam" id="PF08659">
    <property type="entry name" value="KR"/>
    <property type="match status" value="1"/>
</dbReference>
<keyword evidence="15" id="KW-1185">Reference proteome</keyword>
<gene>
    <name evidence="14" type="primary">pks15/1</name>
    <name evidence="14" type="ORF">MMARJ_12290</name>
</gene>
<feature type="domain" description="PKS/mFAS DH" evidence="13">
    <location>
        <begin position="954"/>
        <end position="1223"/>
    </location>
</feature>
<dbReference type="CDD" id="cd08956">
    <property type="entry name" value="KR_3_FAS_SDR_x"/>
    <property type="match status" value="1"/>
</dbReference>
<dbReference type="InterPro" id="IPR014030">
    <property type="entry name" value="Ketoacyl_synth_N"/>
</dbReference>
<evidence type="ECO:0000256" key="9">
    <source>
        <dbReference type="PROSITE-ProRule" id="PRU01363"/>
    </source>
</evidence>
<dbReference type="Pfam" id="PF08990">
    <property type="entry name" value="Docking"/>
    <property type="match status" value="1"/>
</dbReference>
<comment type="cofactor">
    <cofactor evidence="1">
        <name>pantetheine 4'-phosphate</name>
        <dbReference type="ChEBI" id="CHEBI:47942"/>
    </cofactor>
</comment>
<keyword evidence="5" id="KW-0808">Transferase</keyword>
<dbReference type="InterPro" id="IPR032821">
    <property type="entry name" value="PKS_assoc"/>
</dbReference>
<evidence type="ECO:0000259" key="13">
    <source>
        <dbReference type="PROSITE" id="PS52019"/>
    </source>
</evidence>
<dbReference type="InterPro" id="IPR049551">
    <property type="entry name" value="PKS_DH_C"/>
</dbReference>
<dbReference type="InterPro" id="IPR049552">
    <property type="entry name" value="PKS_DH_N"/>
</dbReference>
<feature type="region of interest" description="N-terminal hotdog fold" evidence="9">
    <location>
        <begin position="954"/>
        <end position="1075"/>
    </location>
</feature>
<dbReference type="PANTHER" id="PTHR43775">
    <property type="entry name" value="FATTY ACID SYNTHASE"/>
    <property type="match status" value="1"/>
</dbReference>
<dbReference type="Pfam" id="PF14765">
    <property type="entry name" value="PS-DH"/>
    <property type="match status" value="1"/>
</dbReference>
<dbReference type="Gene3D" id="3.30.70.3290">
    <property type="match status" value="1"/>
</dbReference>
<evidence type="ECO:0000256" key="7">
    <source>
        <dbReference type="ARBA" id="ARBA00023268"/>
    </source>
</evidence>
<feature type="active site" description="Proton acceptor; for dehydratase activity" evidence="9">
    <location>
        <position position="986"/>
    </location>
</feature>
<dbReference type="InterPro" id="IPR015083">
    <property type="entry name" value="NorB/c/GfsB-D-like_docking"/>
</dbReference>
<keyword evidence="3" id="KW-0596">Phosphopantetheine</keyword>
<dbReference type="SUPFAM" id="SSF47336">
    <property type="entry name" value="ACP-like"/>
    <property type="match status" value="1"/>
</dbReference>
<dbReference type="PROSITE" id="PS52019">
    <property type="entry name" value="PKS_MFAS_DH"/>
    <property type="match status" value="1"/>
</dbReference>
<dbReference type="Pfam" id="PF00109">
    <property type="entry name" value="ketoacyl-synt"/>
    <property type="match status" value="1"/>
</dbReference>
<dbReference type="SMART" id="SM00827">
    <property type="entry name" value="PKS_AT"/>
    <property type="match status" value="1"/>
</dbReference>
<dbReference type="InterPro" id="IPR057326">
    <property type="entry name" value="KR_dom"/>
</dbReference>
<dbReference type="PROSITE" id="PS00606">
    <property type="entry name" value="KS3_1"/>
    <property type="match status" value="1"/>
</dbReference>
<dbReference type="Pfam" id="PF00698">
    <property type="entry name" value="Acyl_transf_1"/>
    <property type="match status" value="1"/>
</dbReference>
<feature type="active site" description="Proton donor; for dehydratase activity" evidence="9">
    <location>
        <position position="1148"/>
    </location>
</feature>
<dbReference type="SMART" id="SM00829">
    <property type="entry name" value="PKS_ER"/>
    <property type="match status" value="1"/>
</dbReference>
<evidence type="ECO:0000259" key="12">
    <source>
        <dbReference type="PROSITE" id="PS52004"/>
    </source>
</evidence>
<organism evidence="14 15">
    <name type="scientific">Mycobacterium marseillense</name>
    <dbReference type="NCBI Taxonomy" id="701042"/>
    <lineage>
        <taxon>Bacteria</taxon>
        <taxon>Bacillati</taxon>
        <taxon>Actinomycetota</taxon>
        <taxon>Actinomycetes</taxon>
        <taxon>Mycobacteriales</taxon>
        <taxon>Mycobacteriaceae</taxon>
        <taxon>Mycobacterium</taxon>
        <taxon>Mycobacterium avium complex (MAC)</taxon>
    </lineage>
</organism>
<dbReference type="SMART" id="SM00822">
    <property type="entry name" value="PKS_KR"/>
    <property type="match status" value="1"/>
</dbReference>
<keyword evidence="6" id="KW-0045">Antibiotic biosynthesis</keyword>
<dbReference type="Pfam" id="PF02801">
    <property type="entry name" value="Ketoacyl-synt_C"/>
    <property type="match status" value="1"/>
</dbReference>
<dbReference type="InterPro" id="IPR014031">
    <property type="entry name" value="Ketoacyl_synth_C"/>
</dbReference>
<sequence length="2146" mass="220822">MTSMPPPKVNSLRSSMKNSAADTPPGASTPGTAQHVDYLKRLTADLRRTRRRVAELEGQLSEPVAVVGMACRYAGGVDTPEALWQLVAEGRDTVSDFPPDRGWDVEGLYDPDPDAKGKMYTRQGSFLQDAGDFDAGFFGIGPSEALAMDPQQRMMLEICWEALERAGIDPFALRGTATGVFAGVIHAGYGGEVKGELEGYGLTGSTLSVTSGRVSYVLGLEGPAVSVDTACSSSLVSMHLAAQSLRSGECDLALAGGVTVMATPAAFVEFSRQRALAPDGRCKVYAGAADGTSWSEGAGVVVLERLADARRLGHPVLALLRGTAVNQDGASNGLTAPNGPSQQRVIRAALANAGLTAADVDVVEGHGTGTVLGDPIEAQALLATYGQDRPADRPLWLGSIKSNIGHTSAAAGVAGVIKMVQAMRHGVMPKTLHVDVPSPHVDWSAGAVSLLTEPRPWPEHGGPRRAGVSSFGISGTNAHVIVEQAPVEVSPEPESAPAGGDSNPVVPWVVSARSPDALTGQAQRLLDHPGAGPGVPAADVGWSLATTRAAFEYRAVLIGAESADLTAGLAGLAAGAPVPGAITGRTRSVGKRVFVFPGQGSQWLGMGAGLYERFPVFAQAFDDAVAAVDNHCRLPLREVMWGADAELLQSTEFAQPALFVLEIAVAALWESLGVTPDVVIGHSVGEIAAACVAGALSLSDAAGLVTARGRLMAQLPPGGVMMAVTAAEADVAPLLNGDVSIAAVNGPRSLVLSGSEAAVKMVADRLADGGARVRQLEVSHAFHSPLMEPMMGEFSAVAAGVSASEPRIALVSNLTGQLAGPDYGTVAYWVDHVRKPVRFVDGVQLAESLGAGVFLEVGPGAALTAAVDQSLTTDRAMSVVSMAKGRPEVDSLLSAAGQLFATGSDVDWSAAFTGLNARRIALPTYAFVRRRFWLSSDSVGSANIASLGLTEAEHALLGAVVDRPDSGGMVLTGRLSTAAQPWLADHAVAGTVLFPGAGFVELALRAGDEVGCSVIEELTLSAPLVVPAGGVVQLQVVVDAAGDAGARAVSVHSRVAQSDWTLHAEGVLSDGPAAPAADLSVWPPVGAEAVDVTGAYDGLADRGYGYGPAFQGLRAVWRRGGETFAEVELPQQAGAATGGFGIHPVVLDAALHALGVADESIETVLPFSWQGVSLYAAGASRVRVRLAPAGAGAVAVDLADASGLPVLSVRELVTRAVSADQLSAAVATRSGSGELLDVVWSPVSPPGNDVGESVTVWEPPPGASVTSVYAATHDALAVLHSRLTGDAAGTLVVATRGAVARAGEDVSDLAGAAVWGLVRSAQAEHPGRMVLVDTDGSLDIAAVIGCGEPQLLVRDGVAYCARLKPAGRRALLSLPEPPSVWRLAAGDAGTLEDLAVQEYPPAELESGQVRVRVAAAGVNFRDVLVALGMYPGAAQLGAEGAGIVTEVGSGITDVAVGDAVMGIFGLAGSEAAVDRRLVTGVPPGWSMAQGAGVPVVFLTAYYGLSVLAGLRAGQRVLVHAATGGVGMAAVQLARHWGAEVFATASRGKWDTLRAMGFDDAHIADSRTLEFEQKFAATGGMDVVLNSLAGDFNDASLRLLGPGGRFIEMGKTDLRDPDVVAQAHPGVGYRAFDLMEAGPDSIAEMLAELIGLFASGVLAPLPVKAFDARSAADAYRFVSQARHIGKVVLTMPDGPAGLAGGTALITGGTGMAGSAVARHLVERHRVPHVMLVSRTGERAAGMAELAGDLREAGASVSVVACDVGDRDAVASLLAQVPPQYPLRSVFHAAGVIDDAVVASLTPARIDTVLRAKVDGAWNLHELTRDLDLAAFVAFSSMAGIVGAPGQGNYAAANSFLDALAAHRHAQGLPGLSVAWGMWEEPSAMTQHLGEADRARMSRAGLSALSTRQALELLDAALRGEQPMAVGTRLDRGALAHHSAALPPLLSQLATRPARRVLEHTDMVSLTGLRARLDGLSPEQRQAELVELVCGNAATVLGHTSADVNADDAFGDLGFDSLTAVELRNRLKIATGLTLSPTLIFDHPTPAALAEHLGTELATNSATAPAMPPDRMARFNDIARELHTLLAQPGLSSGDRAELVARLQGLLAAATGPSLPALPEHPEEAFDDDLATATESQLFAILDDEVGR</sequence>
<dbReference type="SMART" id="SM00825">
    <property type="entry name" value="PKS_KS"/>
    <property type="match status" value="1"/>
</dbReference>
<proteinExistence type="predicted"/>
<dbReference type="PROSITE" id="PS50075">
    <property type="entry name" value="CARRIER"/>
    <property type="match status" value="1"/>
</dbReference>
<evidence type="ECO:0000256" key="10">
    <source>
        <dbReference type="SAM" id="MobiDB-lite"/>
    </source>
</evidence>
<feature type="region of interest" description="C-terminal hotdog fold" evidence="9">
    <location>
        <begin position="1087"/>
        <end position="1223"/>
    </location>
</feature>
<dbReference type="Pfam" id="PF16197">
    <property type="entry name" value="KAsynt_C_assoc"/>
    <property type="match status" value="1"/>
</dbReference>
<dbReference type="InterPro" id="IPR042104">
    <property type="entry name" value="PKS_dehydratase_sf"/>
</dbReference>
<keyword evidence="8" id="KW-0012">Acyltransferase</keyword>
<dbReference type="Gene3D" id="3.10.129.110">
    <property type="entry name" value="Polyketide synthase dehydratase"/>
    <property type="match status" value="1"/>
</dbReference>
<evidence type="ECO:0000313" key="15">
    <source>
        <dbReference type="Proteomes" id="UP000466831"/>
    </source>
</evidence>
<dbReference type="SMART" id="SM00826">
    <property type="entry name" value="PKS_DH"/>
    <property type="match status" value="1"/>
</dbReference>
<feature type="domain" description="Ketosynthase family 3 (KS3)" evidence="12">
    <location>
        <begin position="61"/>
        <end position="484"/>
    </location>
</feature>
<dbReference type="InterPro" id="IPR013968">
    <property type="entry name" value="PKS_KR"/>
</dbReference>
<dbReference type="Pfam" id="PF21089">
    <property type="entry name" value="PKS_DH_N"/>
    <property type="match status" value="1"/>
</dbReference>
<reference evidence="14 15" key="1">
    <citation type="journal article" date="2019" name="Emerg. Microbes Infect.">
        <title>Comprehensive subspecies identification of 175 nontuberculous mycobacteria species based on 7547 genomic profiles.</title>
        <authorList>
            <person name="Matsumoto Y."/>
            <person name="Kinjo T."/>
            <person name="Motooka D."/>
            <person name="Nabeya D."/>
            <person name="Jung N."/>
            <person name="Uechi K."/>
            <person name="Horii T."/>
            <person name="Iida T."/>
            <person name="Fujita J."/>
            <person name="Nakamura S."/>
        </authorList>
    </citation>
    <scope>NUCLEOTIDE SEQUENCE [LARGE SCALE GENOMIC DNA]</scope>
    <source>
        <strain evidence="14 15">JCM 17324</strain>
    </source>
</reference>
<name>A0ABN5ZPE2_9MYCO</name>
<dbReference type="InterPro" id="IPR036736">
    <property type="entry name" value="ACP-like_sf"/>
</dbReference>
<dbReference type="SMART" id="SM01294">
    <property type="entry name" value="PKS_PP_betabranch"/>
    <property type="match status" value="1"/>
</dbReference>
<dbReference type="InterPro" id="IPR055123">
    <property type="entry name" value="SpnB-like_Rossmann"/>
</dbReference>
<evidence type="ECO:0000256" key="5">
    <source>
        <dbReference type="ARBA" id="ARBA00022679"/>
    </source>
</evidence>
<dbReference type="InterPro" id="IPR049900">
    <property type="entry name" value="PKS_mFAS_DH"/>
</dbReference>
<dbReference type="SUPFAM" id="SSF52151">
    <property type="entry name" value="FabD/lysophospholipase-like"/>
    <property type="match status" value="1"/>
</dbReference>
<protein>
    <submittedName>
        <fullName evidence="14">Phenolphthiocerol synthesis polyketide synthase type I Pks15/1</fullName>
    </submittedName>
</protein>
<dbReference type="Gene3D" id="1.10.1200.10">
    <property type="entry name" value="ACP-like"/>
    <property type="match status" value="1"/>
</dbReference>
<evidence type="ECO:0000256" key="4">
    <source>
        <dbReference type="ARBA" id="ARBA00022553"/>
    </source>
</evidence>
<dbReference type="EMBL" id="AP022584">
    <property type="protein sequence ID" value="BBY10489.1"/>
    <property type="molecule type" value="Genomic_DNA"/>
</dbReference>
<dbReference type="Gene3D" id="3.40.50.720">
    <property type="entry name" value="NAD(P)-binding Rossmann-like Domain"/>
    <property type="match status" value="3"/>
</dbReference>
<evidence type="ECO:0000256" key="1">
    <source>
        <dbReference type="ARBA" id="ARBA00001957"/>
    </source>
</evidence>
<dbReference type="InterPro" id="IPR020807">
    <property type="entry name" value="PKS_DH"/>
</dbReference>
<dbReference type="InterPro" id="IPR036291">
    <property type="entry name" value="NAD(P)-bd_dom_sf"/>
</dbReference>
<dbReference type="Pfam" id="PF13602">
    <property type="entry name" value="ADH_zinc_N_2"/>
    <property type="match status" value="1"/>
</dbReference>
<dbReference type="InterPro" id="IPR016035">
    <property type="entry name" value="Acyl_Trfase/lysoPLipase"/>
</dbReference>
<dbReference type="SUPFAM" id="SSF53901">
    <property type="entry name" value="Thiolase-like"/>
    <property type="match status" value="1"/>
</dbReference>
<feature type="compositionally biased region" description="Polar residues" evidence="10">
    <location>
        <begin position="11"/>
        <end position="21"/>
    </location>
</feature>
<dbReference type="Gene3D" id="3.40.366.10">
    <property type="entry name" value="Malonyl-Coenzyme A Acyl Carrier Protein, domain 2"/>
    <property type="match status" value="1"/>
</dbReference>
<evidence type="ECO:0000259" key="11">
    <source>
        <dbReference type="PROSITE" id="PS50075"/>
    </source>
</evidence>
<dbReference type="Proteomes" id="UP000466831">
    <property type="component" value="Chromosome"/>
</dbReference>
<dbReference type="InterPro" id="IPR020843">
    <property type="entry name" value="ER"/>
</dbReference>
<dbReference type="InterPro" id="IPR020806">
    <property type="entry name" value="PKS_PP-bd"/>
</dbReference>
<dbReference type="InterPro" id="IPR006162">
    <property type="entry name" value="Ppantetheine_attach_site"/>
</dbReference>
<dbReference type="InterPro" id="IPR011032">
    <property type="entry name" value="GroES-like_sf"/>
</dbReference>
<evidence type="ECO:0000256" key="6">
    <source>
        <dbReference type="ARBA" id="ARBA00023194"/>
    </source>
</evidence>
<dbReference type="Pfam" id="PF00550">
    <property type="entry name" value="PP-binding"/>
    <property type="match status" value="1"/>
</dbReference>
<dbReference type="PANTHER" id="PTHR43775:SF51">
    <property type="entry name" value="INACTIVE PHENOLPHTHIOCEROL SYNTHESIS POLYKETIDE SYNTHASE TYPE I PKS1-RELATED"/>
    <property type="match status" value="1"/>
</dbReference>
<dbReference type="InterPro" id="IPR014043">
    <property type="entry name" value="Acyl_transferase_dom"/>
</dbReference>
<dbReference type="InterPro" id="IPR016036">
    <property type="entry name" value="Malonyl_transacylase_ACP-bd"/>
</dbReference>
<dbReference type="Gene3D" id="3.90.180.10">
    <property type="entry name" value="Medium-chain alcohol dehydrogenases, catalytic domain"/>
    <property type="match status" value="1"/>
</dbReference>
<evidence type="ECO:0000313" key="14">
    <source>
        <dbReference type="EMBL" id="BBY10489.1"/>
    </source>
</evidence>
<evidence type="ECO:0000256" key="8">
    <source>
        <dbReference type="ARBA" id="ARBA00023315"/>
    </source>
</evidence>
<keyword evidence="4" id="KW-0597">Phosphoprotein</keyword>
<dbReference type="InterPro" id="IPR020841">
    <property type="entry name" value="PKS_Beta-ketoAc_synthase_dom"/>
</dbReference>
<dbReference type="CDD" id="cd05195">
    <property type="entry name" value="enoyl_red"/>
    <property type="match status" value="1"/>
</dbReference>
<dbReference type="InterPro" id="IPR001227">
    <property type="entry name" value="Ac_transferase_dom_sf"/>
</dbReference>
<dbReference type="SUPFAM" id="SSF51735">
    <property type="entry name" value="NAD(P)-binding Rossmann-fold domains"/>
    <property type="match status" value="3"/>
</dbReference>
<dbReference type="SUPFAM" id="SSF55048">
    <property type="entry name" value="Probable ACP-binding domain of malonyl-CoA ACP transacylase"/>
    <property type="match status" value="1"/>
</dbReference>
<dbReference type="Gene3D" id="3.40.47.10">
    <property type="match status" value="1"/>
</dbReference>
<keyword evidence="7" id="KW-0511">Multifunctional enzyme</keyword>
<dbReference type="Pfam" id="PF08240">
    <property type="entry name" value="ADH_N"/>
    <property type="match status" value="1"/>
</dbReference>
<evidence type="ECO:0000256" key="3">
    <source>
        <dbReference type="ARBA" id="ARBA00022450"/>
    </source>
</evidence>
<feature type="region of interest" description="Disordered" evidence="10">
    <location>
        <begin position="1"/>
        <end position="33"/>
    </location>
</feature>
<dbReference type="InterPro" id="IPR050091">
    <property type="entry name" value="PKS_NRPS_Biosynth_Enz"/>
</dbReference>
<feature type="domain" description="Carrier" evidence="11">
    <location>
        <begin position="1974"/>
        <end position="2055"/>
    </location>
</feature>
<dbReference type="PROSITE" id="PS52004">
    <property type="entry name" value="KS3_2"/>
    <property type="match status" value="1"/>
</dbReference>
<dbReference type="SMART" id="SM00823">
    <property type="entry name" value="PKS_PP"/>
    <property type="match status" value="1"/>
</dbReference>
<evidence type="ECO:0000256" key="2">
    <source>
        <dbReference type="ARBA" id="ARBA00004792"/>
    </source>
</evidence>
<dbReference type="CDD" id="cd00833">
    <property type="entry name" value="PKS"/>
    <property type="match status" value="1"/>
</dbReference>
<dbReference type="Pfam" id="PF22953">
    <property type="entry name" value="SpnB_Rossmann"/>
    <property type="match status" value="1"/>
</dbReference>
<dbReference type="PROSITE" id="PS00012">
    <property type="entry name" value="PHOSPHOPANTETHEINE"/>
    <property type="match status" value="1"/>
</dbReference>
<comment type="pathway">
    <text evidence="2">Antibiotic biosynthesis.</text>
</comment>
<dbReference type="InterPro" id="IPR016039">
    <property type="entry name" value="Thiolase-like"/>
</dbReference>
<dbReference type="InterPro" id="IPR018201">
    <property type="entry name" value="Ketoacyl_synth_AS"/>
</dbReference>